<dbReference type="InterPro" id="IPR010108">
    <property type="entry name" value="Lycopene_cyclase_b/e"/>
</dbReference>
<comment type="similarity">
    <text evidence="1">Belongs to the lycopene cyclase family.</text>
</comment>
<dbReference type="RefSeq" id="WP_034958591.1">
    <property type="nucleotide sequence ID" value="NZ_JMIW01000001.1"/>
</dbReference>
<dbReference type="NCBIfam" id="TIGR01789">
    <property type="entry name" value="lycopene_cycl"/>
    <property type="match status" value="1"/>
</dbReference>
<keyword evidence="5" id="KW-1185">Reference proteome</keyword>
<protein>
    <submittedName>
        <fullName evidence="3">Lycopene cyclase</fullName>
    </submittedName>
</protein>
<accession>O06756</accession>
<evidence type="ECO:0000256" key="2">
    <source>
        <dbReference type="SAM" id="MobiDB-lite"/>
    </source>
</evidence>
<name>O06756_ERYLO</name>
<dbReference type="InterPro" id="IPR008461">
    <property type="entry name" value="CrtY"/>
</dbReference>
<dbReference type="NCBIfam" id="TIGR01790">
    <property type="entry name" value="carotene-cycl"/>
    <property type="match status" value="1"/>
</dbReference>
<dbReference type="OrthoDB" id="5793379at2"/>
<organism evidence="3">
    <name type="scientific">Erythrobacter longus</name>
    <dbReference type="NCBI Taxonomy" id="1044"/>
    <lineage>
        <taxon>Bacteria</taxon>
        <taxon>Pseudomonadati</taxon>
        <taxon>Pseudomonadota</taxon>
        <taxon>Alphaproteobacteria</taxon>
        <taxon>Sphingomonadales</taxon>
        <taxon>Erythrobacteraceae</taxon>
        <taxon>Erythrobacter/Porphyrobacter group</taxon>
        <taxon>Erythrobacter</taxon>
    </lineage>
</organism>
<evidence type="ECO:0000256" key="1">
    <source>
        <dbReference type="ARBA" id="ARBA00006599"/>
    </source>
</evidence>
<dbReference type="EMBL" id="JMIW01000001">
    <property type="protein sequence ID" value="KEO92196.1"/>
    <property type="molecule type" value="Genomic_DNA"/>
</dbReference>
<dbReference type="Pfam" id="PF05834">
    <property type="entry name" value="Lycopene_cycl"/>
    <property type="match status" value="1"/>
</dbReference>
<reference evidence="4 5" key="2">
    <citation type="submission" date="2014-04" db="EMBL/GenBank/DDBJ databases">
        <title>A comprehensive comparison of genomes of Erythrobacter spp. strains.</title>
        <authorList>
            <person name="Zheng Q."/>
        </authorList>
    </citation>
    <scope>NUCLEOTIDE SEQUENCE [LARGE SCALE GENOMIC DNA]</scope>
    <source>
        <strain evidence="4 5">DSM 6997</strain>
    </source>
</reference>
<dbReference type="eggNOG" id="COG0654">
    <property type="taxonomic scope" value="Bacteria"/>
</dbReference>
<dbReference type="SUPFAM" id="SSF51905">
    <property type="entry name" value="FAD/NAD(P)-binding domain"/>
    <property type="match status" value="1"/>
</dbReference>
<proteinExistence type="inferred from homology"/>
<dbReference type="Proteomes" id="UP000027647">
    <property type="component" value="Unassembled WGS sequence"/>
</dbReference>
<feature type="region of interest" description="Disordered" evidence="2">
    <location>
        <begin position="415"/>
        <end position="434"/>
    </location>
</feature>
<dbReference type="InterPro" id="IPR036188">
    <property type="entry name" value="FAD/NAD-bd_sf"/>
</dbReference>
<evidence type="ECO:0000313" key="5">
    <source>
        <dbReference type="Proteomes" id="UP000027647"/>
    </source>
</evidence>
<dbReference type="GO" id="GO:0045436">
    <property type="term" value="F:lycopene beta cyclase activity"/>
    <property type="evidence" value="ECO:0007669"/>
    <property type="project" value="InterPro"/>
</dbReference>
<dbReference type="Gene3D" id="3.50.50.60">
    <property type="entry name" value="FAD/NAD(P)-binding domain"/>
    <property type="match status" value="1"/>
</dbReference>
<reference evidence="3" key="1">
    <citation type="journal article" date="1997" name="Gene">
        <title>Cloning, sequencing and expressing the carotenoid biosynthesis genes, lycopene cyclase and phytoene desaturase, from the aerobic photosynthetic bacterium Erythrobacter longus sp. strain Och101 in Escherichia coli.</title>
        <authorList>
            <person name="Matsumura H."/>
            <person name="Takeyama H."/>
            <person name="Kusakabe E."/>
            <person name="Burgess J.G."/>
            <person name="Matsunaga T."/>
        </authorList>
    </citation>
    <scope>NUCLEOTIDE SEQUENCE</scope>
    <source>
        <strain evidence="3">Och 101</strain>
    </source>
</reference>
<gene>
    <name evidence="3" type="primary">crtY</name>
    <name evidence="4" type="ORF">EH31_05890</name>
</gene>
<dbReference type="GO" id="GO:0016117">
    <property type="term" value="P:carotenoid biosynthetic process"/>
    <property type="evidence" value="ECO:0007669"/>
    <property type="project" value="InterPro"/>
</dbReference>
<dbReference type="EMBL" id="D83513">
    <property type="protein sequence ID" value="BAA20275.1"/>
    <property type="molecule type" value="Genomic_DNA"/>
</dbReference>
<dbReference type="AlphaFoldDB" id="O06756"/>
<dbReference type="GO" id="GO:0016705">
    <property type="term" value="F:oxidoreductase activity, acting on paired donors, with incorporation or reduction of molecular oxygen"/>
    <property type="evidence" value="ECO:0007669"/>
    <property type="project" value="InterPro"/>
</dbReference>
<evidence type="ECO:0000313" key="3">
    <source>
        <dbReference type="EMBL" id="BAA20275.1"/>
    </source>
</evidence>
<dbReference type="STRING" id="1044.EH31_05890"/>
<sequence>MSDSEIDSVPNDDSCDCAIVGGGLAGGLIALALQRARPEFRIRVIEAGRTIGGNHRWSWFDSDLSDAGRALLADFRQTDWEGGYEVRFPKYRRKLKTAYRSMASTDFHEGLLRALPEGSVILGRKAVGLDARGVDLAPSQYGPATRINARSVIDCRSFKPSAHLKGGWQVFLGRHMRLQEPHGVENPVIMDATVDQLAPHGNGGSYRFVYVLPLGSHDVFIEDTYYADDPLLDRNALSGRIDQYARANGWENGTPVHHEAGVLPVLTGGDFSAYQDEVRIPGVAIAGARGGFTHPLTSYTMCVAVENALAMAEQPDLSGEQLAAFFDSRARRHWSKTGYYRLLARFLFFAAKPEKRVKVFQRFYGLREGLIERFYAARSNTFDKVRVLWGEPPVAIHSAILAMFKSGPALKSEKSDRGVAQAALDEELQTEKRP</sequence>
<evidence type="ECO:0000313" key="4">
    <source>
        <dbReference type="EMBL" id="KEO92196.1"/>
    </source>
</evidence>